<organism evidence="2 3">
    <name type="scientific">Pseudopithomyces chartarum</name>
    <dbReference type="NCBI Taxonomy" id="1892770"/>
    <lineage>
        <taxon>Eukaryota</taxon>
        <taxon>Fungi</taxon>
        <taxon>Dikarya</taxon>
        <taxon>Ascomycota</taxon>
        <taxon>Pezizomycotina</taxon>
        <taxon>Dothideomycetes</taxon>
        <taxon>Pleosporomycetidae</taxon>
        <taxon>Pleosporales</taxon>
        <taxon>Massarineae</taxon>
        <taxon>Didymosphaeriaceae</taxon>
        <taxon>Pseudopithomyces</taxon>
    </lineage>
</organism>
<dbReference type="EMBL" id="WVTA01000021">
    <property type="protein sequence ID" value="KAK3197173.1"/>
    <property type="molecule type" value="Genomic_DNA"/>
</dbReference>
<evidence type="ECO:0000256" key="1">
    <source>
        <dbReference type="SAM" id="SignalP"/>
    </source>
</evidence>
<keyword evidence="1" id="KW-0732">Signal</keyword>
<sequence>MRGLYLFLHALWIAFATAKFTQPVSSNDDFYQLWTEGDTIDITWDAGWSWGSGEQPKLVDLFVTWFDTPKKFSQLLLANVSLAQSGNYTWKVNVPNEKIAQEPKFVLRFSQHTDPEVYDYDLPGMPSRGFILRQKEFHVVVVIVVDGVFRNIRDMPTHMQPHPYLFNVLPSNSPNSARATSGFPSNNLCTLSSNALIMMSATLGAAPALSAIYIGFANANSNANDTSVLSLPSASIVHRLRRCVISPFAAPLAPLSPSRAPSK</sequence>
<accession>A0AAN6RC45</accession>
<proteinExistence type="predicted"/>
<keyword evidence="3" id="KW-1185">Reference proteome</keyword>
<dbReference type="AlphaFoldDB" id="A0AAN6RC45"/>
<gene>
    <name evidence="2" type="ORF">GRF29_1536g875301</name>
</gene>
<evidence type="ECO:0000313" key="3">
    <source>
        <dbReference type="Proteomes" id="UP001280581"/>
    </source>
</evidence>
<comment type="caution">
    <text evidence="2">The sequence shown here is derived from an EMBL/GenBank/DDBJ whole genome shotgun (WGS) entry which is preliminary data.</text>
</comment>
<name>A0AAN6RC45_9PLEO</name>
<reference evidence="2 3" key="1">
    <citation type="submission" date="2021-02" db="EMBL/GenBank/DDBJ databases">
        <title>Genome assembly of Pseudopithomyces chartarum.</title>
        <authorList>
            <person name="Jauregui R."/>
            <person name="Singh J."/>
            <person name="Voisey C."/>
        </authorList>
    </citation>
    <scope>NUCLEOTIDE SEQUENCE [LARGE SCALE GENOMIC DNA]</scope>
    <source>
        <strain evidence="2 3">AGR01</strain>
    </source>
</reference>
<protein>
    <recommendedName>
        <fullName evidence="4">Ser-Thr-rich glycosyl-phosphatidyl-inositol-anchored membrane family-domain-containing protein</fullName>
    </recommendedName>
</protein>
<dbReference type="Proteomes" id="UP001280581">
    <property type="component" value="Unassembled WGS sequence"/>
</dbReference>
<feature type="signal peptide" evidence="1">
    <location>
        <begin position="1"/>
        <end position="18"/>
    </location>
</feature>
<feature type="chain" id="PRO_5043019408" description="Ser-Thr-rich glycosyl-phosphatidyl-inositol-anchored membrane family-domain-containing protein" evidence="1">
    <location>
        <begin position="19"/>
        <end position="263"/>
    </location>
</feature>
<evidence type="ECO:0008006" key="4">
    <source>
        <dbReference type="Google" id="ProtNLM"/>
    </source>
</evidence>
<evidence type="ECO:0000313" key="2">
    <source>
        <dbReference type="EMBL" id="KAK3197173.1"/>
    </source>
</evidence>